<dbReference type="PROSITE" id="PS50059">
    <property type="entry name" value="FKBP_PPIASE"/>
    <property type="match status" value="1"/>
</dbReference>
<dbReference type="InterPro" id="IPR050754">
    <property type="entry name" value="FKBP4/5/8-like"/>
</dbReference>
<dbReference type="GO" id="GO:0044183">
    <property type="term" value="F:protein folding chaperone"/>
    <property type="evidence" value="ECO:0007669"/>
    <property type="project" value="TreeGrafter"/>
</dbReference>
<keyword evidence="9" id="KW-1185">Reference proteome</keyword>
<keyword evidence="3" id="KW-0413">Isomerase</keyword>
<dbReference type="SUPFAM" id="SSF48452">
    <property type="entry name" value="TPR-like"/>
    <property type="match status" value="1"/>
</dbReference>
<dbReference type="PANTHER" id="PTHR46512:SF1">
    <property type="entry name" value="PEPTIDYLPROLYL ISOMERASE"/>
    <property type="match status" value="1"/>
</dbReference>
<name>A0AAD9IWZ1_9ANNE</name>
<dbReference type="SUPFAM" id="SSF54534">
    <property type="entry name" value="FKBP-like"/>
    <property type="match status" value="1"/>
</dbReference>
<accession>A0AAD9IWZ1</accession>
<sequence length="529" mass="58999">MSSPVQTYVDKPVVPDISNKNTVESEQESPELLNESEKEPFLNGRTETVNSDQEPHTNEPDGDSVFLTKLTVDSTDSLTKVFTMKDPQDKPAVNTTQDQIKPEELTDSSQNASVKKVEVPSQDVSTLDVDTKNAQNIMHAVDTRTDTVLDNVNLLDVKHEVTISETETVTSDEIMEDTKQHEGSDLNSSQNEAESGNAKSPQTSESEDGGWILVLGHEKLKKKKLKPGEGLSSRPEHGDIVIVSYSARLEDGAEVDKHEHQQFTMGDGDVIQALDLCTALMELHEVCMVITEAQYAYGAKGREPDIPPNARLTYTIELLTVDKSPDYSTWPLRKRIEEGNKKKERGNELYSRAEYGFAINSYTKALTILDDRNEMTHDAAVEELQLLLDTRMTCNNNLAAAQIKVEAWDAAIQSCDEVLKKQSENVKALFRKGKCLSYKGELEIAISYLQRASKLEPSSKVIQQELVRLQAKNRSQDKSQAAMYKRMFWGGKKAEKRAAEKSHWWLYAGGALSAAAISVTVAAYRYLHP</sequence>
<reference evidence="8" key="1">
    <citation type="journal article" date="2023" name="Mol. Biol. Evol.">
        <title>Third-Generation Sequencing Reveals the Adaptive Role of the Epigenome in Three Deep-Sea Polychaetes.</title>
        <authorList>
            <person name="Perez M."/>
            <person name="Aroh O."/>
            <person name="Sun Y."/>
            <person name="Lan Y."/>
            <person name="Juniper S.K."/>
            <person name="Young C.R."/>
            <person name="Angers B."/>
            <person name="Qian P.Y."/>
        </authorList>
    </citation>
    <scope>NUCLEOTIDE SEQUENCE</scope>
    <source>
        <strain evidence="8">P08H-3</strain>
    </source>
</reference>
<dbReference type="GO" id="GO:0012505">
    <property type="term" value="C:endomembrane system"/>
    <property type="evidence" value="ECO:0007669"/>
    <property type="project" value="TreeGrafter"/>
</dbReference>
<keyword evidence="6" id="KW-1133">Transmembrane helix</keyword>
<dbReference type="PROSITE" id="PS50005">
    <property type="entry name" value="TPR"/>
    <property type="match status" value="1"/>
</dbReference>
<dbReference type="AlphaFoldDB" id="A0AAD9IWZ1"/>
<organism evidence="8 9">
    <name type="scientific">Paralvinella palmiformis</name>
    <dbReference type="NCBI Taxonomy" id="53620"/>
    <lineage>
        <taxon>Eukaryota</taxon>
        <taxon>Metazoa</taxon>
        <taxon>Spiralia</taxon>
        <taxon>Lophotrochozoa</taxon>
        <taxon>Annelida</taxon>
        <taxon>Polychaeta</taxon>
        <taxon>Sedentaria</taxon>
        <taxon>Canalipalpata</taxon>
        <taxon>Terebellida</taxon>
        <taxon>Terebelliformia</taxon>
        <taxon>Alvinellidae</taxon>
        <taxon>Paralvinella</taxon>
    </lineage>
</organism>
<dbReference type="InterPro" id="IPR001179">
    <property type="entry name" value="PPIase_FKBP_dom"/>
</dbReference>
<evidence type="ECO:0000313" key="9">
    <source>
        <dbReference type="Proteomes" id="UP001208570"/>
    </source>
</evidence>
<evidence type="ECO:0000256" key="1">
    <source>
        <dbReference type="ARBA" id="ARBA00022737"/>
    </source>
</evidence>
<evidence type="ECO:0000256" key="4">
    <source>
        <dbReference type="PROSITE-ProRule" id="PRU00339"/>
    </source>
</evidence>
<dbReference type="Pfam" id="PF00254">
    <property type="entry name" value="FKBP_C"/>
    <property type="match status" value="1"/>
</dbReference>
<feature type="transmembrane region" description="Helical" evidence="6">
    <location>
        <begin position="504"/>
        <end position="527"/>
    </location>
</feature>
<dbReference type="GO" id="GO:0003755">
    <property type="term" value="F:peptidyl-prolyl cis-trans isomerase activity"/>
    <property type="evidence" value="ECO:0007669"/>
    <property type="project" value="UniProtKB-KW"/>
</dbReference>
<evidence type="ECO:0000256" key="6">
    <source>
        <dbReference type="SAM" id="Phobius"/>
    </source>
</evidence>
<feature type="region of interest" description="Disordered" evidence="5">
    <location>
        <begin position="81"/>
        <end position="119"/>
    </location>
</feature>
<evidence type="ECO:0000313" key="8">
    <source>
        <dbReference type="EMBL" id="KAK2142204.1"/>
    </source>
</evidence>
<keyword evidence="6" id="KW-0472">Membrane</keyword>
<dbReference type="GO" id="GO:0043066">
    <property type="term" value="P:negative regulation of apoptotic process"/>
    <property type="evidence" value="ECO:0007669"/>
    <property type="project" value="TreeGrafter"/>
</dbReference>
<dbReference type="PANTHER" id="PTHR46512">
    <property type="entry name" value="PEPTIDYLPROLYL ISOMERASE"/>
    <property type="match status" value="1"/>
</dbReference>
<comment type="caution">
    <text evidence="8">The sequence shown here is derived from an EMBL/GenBank/DDBJ whole genome shotgun (WGS) entry which is preliminary data.</text>
</comment>
<dbReference type="EC" id="5.2.1.8" evidence="3"/>
<proteinExistence type="predicted"/>
<evidence type="ECO:0000256" key="5">
    <source>
        <dbReference type="SAM" id="MobiDB-lite"/>
    </source>
</evidence>
<dbReference type="Proteomes" id="UP001208570">
    <property type="component" value="Unassembled WGS sequence"/>
</dbReference>
<dbReference type="InterPro" id="IPR046357">
    <property type="entry name" value="PPIase_dom_sf"/>
</dbReference>
<feature type="region of interest" description="Disordered" evidence="5">
    <location>
        <begin position="1"/>
        <end position="66"/>
    </location>
</feature>
<dbReference type="Gene3D" id="1.25.40.10">
    <property type="entry name" value="Tetratricopeptide repeat domain"/>
    <property type="match status" value="1"/>
</dbReference>
<keyword evidence="1" id="KW-0677">Repeat</keyword>
<keyword evidence="3" id="KW-0697">Rotamase</keyword>
<dbReference type="Gene3D" id="3.10.50.40">
    <property type="match status" value="1"/>
</dbReference>
<keyword evidence="2 4" id="KW-0802">TPR repeat</keyword>
<evidence type="ECO:0000259" key="7">
    <source>
        <dbReference type="PROSITE" id="PS50059"/>
    </source>
</evidence>
<dbReference type="SMART" id="SM00028">
    <property type="entry name" value="TPR"/>
    <property type="match status" value="3"/>
</dbReference>
<feature type="region of interest" description="Disordered" evidence="5">
    <location>
        <begin position="166"/>
        <end position="209"/>
    </location>
</feature>
<feature type="repeat" description="TPR" evidence="4">
    <location>
        <begin position="426"/>
        <end position="459"/>
    </location>
</feature>
<evidence type="ECO:0000256" key="3">
    <source>
        <dbReference type="PROSITE-ProRule" id="PRU00277"/>
    </source>
</evidence>
<dbReference type="EMBL" id="JAODUP010000985">
    <property type="protein sequence ID" value="KAK2142204.1"/>
    <property type="molecule type" value="Genomic_DNA"/>
</dbReference>
<dbReference type="GO" id="GO:0005829">
    <property type="term" value="C:cytosol"/>
    <property type="evidence" value="ECO:0007669"/>
    <property type="project" value="TreeGrafter"/>
</dbReference>
<feature type="compositionally biased region" description="Polar residues" evidence="5">
    <location>
        <begin position="185"/>
        <end position="204"/>
    </location>
</feature>
<keyword evidence="6" id="KW-0812">Transmembrane</keyword>
<evidence type="ECO:0000256" key="2">
    <source>
        <dbReference type="ARBA" id="ARBA00022803"/>
    </source>
</evidence>
<feature type="domain" description="PPIase FKBP-type" evidence="7">
    <location>
        <begin position="238"/>
        <end position="322"/>
    </location>
</feature>
<dbReference type="GO" id="GO:0005740">
    <property type="term" value="C:mitochondrial envelope"/>
    <property type="evidence" value="ECO:0007669"/>
    <property type="project" value="TreeGrafter"/>
</dbReference>
<gene>
    <name evidence="8" type="ORF">LSH36_985g01026</name>
</gene>
<dbReference type="InterPro" id="IPR019734">
    <property type="entry name" value="TPR_rpt"/>
</dbReference>
<dbReference type="InterPro" id="IPR011990">
    <property type="entry name" value="TPR-like_helical_dom_sf"/>
</dbReference>
<comment type="catalytic activity">
    <reaction evidence="3">
        <text>[protein]-peptidylproline (omega=180) = [protein]-peptidylproline (omega=0)</text>
        <dbReference type="Rhea" id="RHEA:16237"/>
        <dbReference type="Rhea" id="RHEA-COMP:10747"/>
        <dbReference type="Rhea" id="RHEA-COMP:10748"/>
        <dbReference type="ChEBI" id="CHEBI:83833"/>
        <dbReference type="ChEBI" id="CHEBI:83834"/>
        <dbReference type="EC" id="5.2.1.8"/>
    </reaction>
</comment>
<protein>
    <recommendedName>
        <fullName evidence="3">peptidylprolyl isomerase</fullName>
        <ecNumber evidence="3">5.2.1.8</ecNumber>
    </recommendedName>
</protein>
<dbReference type="GO" id="GO:0016020">
    <property type="term" value="C:membrane"/>
    <property type="evidence" value="ECO:0007669"/>
    <property type="project" value="TreeGrafter"/>
</dbReference>